<accession>G4TNX0</accession>
<evidence type="ECO:0000313" key="2">
    <source>
        <dbReference type="Proteomes" id="UP000007148"/>
    </source>
</evidence>
<dbReference type="EMBL" id="CAFZ01000196">
    <property type="protein sequence ID" value="CCA73013.1"/>
    <property type="molecule type" value="Genomic_DNA"/>
</dbReference>
<reference evidence="1 2" key="1">
    <citation type="journal article" date="2011" name="PLoS Pathog.">
        <title>Endophytic Life Strategies Decoded by Genome and Transcriptome Analyses of the Mutualistic Root Symbiont Piriformospora indica.</title>
        <authorList>
            <person name="Zuccaro A."/>
            <person name="Lahrmann U."/>
            <person name="Guldener U."/>
            <person name="Langen G."/>
            <person name="Pfiffi S."/>
            <person name="Biedenkopf D."/>
            <person name="Wong P."/>
            <person name="Samans B."/>
            <person name="Grimm C."/>
            <person name="Basiewicz M."/>
            <person name="Murat C."/>
            <person name="Martin F."/>
            <person name="Kogel K.H."/>
        </authorList>
    </citation>
    <scope>NUCLEOTIDE SEQUENCE [LARGE SCALE GENOMIC DNA]</scope>
    <source>
        <strain evidence="1 2">DSM 11827</strain>
    </source>
</reference>
<protein>
    <submittedName>
        <fullName evidence="1">Uncharacterized protein</fullName>
    </submittedName>
</protein>
<dbReference type="AlphaFoldDB" id="G4TNX0"/>
<dbReference type="HOGENOM" id="CLU_2027640_0_0_1"/>
<comment type="caution">
    <text evidence="1">The sequence shown here is derived from an EMBL/GenBank/DDBJ whole genome shotgun (WGS) entry which is preliminary data.</text>
</comment>
<proteinExistence type="predicted"/>
<dbReference type="InParanoid" id="G4TNX0"/>
<gene>
    <name evidence="1" type="ORF">PIIN_06968</name>
</gene>
<keyword evidence="2" id="KW-1185">Reference proteome</keyword>
<sequence>MPAKPSESIERVGFADDEVGVYFSALGVDGPPPSNADATSRFAPFSYGTVPIGGRMMRVYAVHLVHSSRMAINDMASSALSLSTASRASSLFSSVLDPSTKTSAAAERTFLSSRLICAANGS</sequence>
<organism evidence="1 2">
    <name type="scientific">Serendipita indica (strain DSM 11827)</name>
    <name type="common">Root endophyte fungus</name>
    <name type="synonym">Piriformospora indica</name>
    <dbReference type="NCBI Taxonomy" id="1109443"/>
    <lineage>
        <taxon>Eukaryota</taxon>
        <taxon>Fungi</taxon>
        <taxon>Dikarya</taxon>
        <taxon>Basidiomycota</taxon>
        <taxon>Agaricomycotina</taxon>
        <taxon>Agaricomycetes</taxon>
        <taxon>Sebacinales</taxon>
        <taxon>Serendipitaceae</taxon>
        <taxon>Serendipita</taxon>
    </lineage>
</organism>
<dbReference type="Proteomes" id="UP000007148">
    <property type="component" value="Unassembled WGS sequence"/>
</dbReference>
<name>G4TNX0_SERID</name>
<evidence type="ECO:0000313" key="1">
    <source>
        <dbReference type="EMBL" id="CCA73013.1"/>
    </source>
</evidence>